<dbReference type="PROSITE" id="PS50994">
    <property type="entry name" value="INTEGRASE"/>
    <property type="match status" value="1"/>
</dbReference>
<dbReference type="InterPro" id="IPR012337">
    <property type="entry name" value="RNaseH-like_sf"/>
</dbReference>
<dbReference type="InterPro" id="IPR036397">
    <property type="entry name" value="RNaseH_sf"/>
</dbReference>
<sequence length="1635" mass="181916">MSTICDVNVNVINAEPVELTPLAMIPNLTGANPSDGSGVSILAAVTHPPVTAPQPPSVYLTAGLPGDNIEYVRPAPTTSTPPPEVSPRQNYAASTSRPGLPVEFTELVTDTALNGKAGVLLVYLQDSDRWLVRLSSASLVCARCTNLVLRGETPVRVDDADTKALIQSVLRDLPPPRSMLDDFDPLPTSRADTGMAASSPNVFGINEILDNDRSALGIGLSSSATSEAQDGVETFDDAQRRFVDWTSLYWKTAESTVCGLADTTNVWNRPRILKLLEDVGLIDPGANICMTHALALLHNVRRLRTPLAVGVALDNDSTPRQSVCTHVGELPLRLSDGNTHFQLCYYNPQATETFISPQAIVESSDVLAHWSMQGSSLPNQGGSLRFESEDGHSTFEINLTRRNGLYYCSGDTFSPAPTPLGEVNSLRAHLHDLADLQPIVDNIAKATPRTPRPPTTKEQHLEHLLWSSRLAFPSDAQMDVITDHAEGLPSKFAPHPFAAIDVKLQATVSKQPAGKKPSRVSEAGQRFYMDFAFMRASADDYGRRSKEKDRVIRSFDGYTSHLVIIHGRDDGGLIRTDQGGELANSAAFRKAMFERKYPVDRVDWNGDDGPTLRDDNDVVKPYILEATGADSPSQNGAVERWNQTLGNTVRVLLYGAGLPAQYWSAALLHAVYIHNRRVHSATRRTPFESWFGRKPDLRNLRLFGSRVCVKMTGTRGAKLDRHDFKGIFLGYSATDTNIRYMDLETGVLKRSPHAVFDEAWYTFDKRPPAAQYLYNLGLENEQYMTDVYATMQGRARDADPTPDQLPCTVSVSSSDAAALDSRVNATFTLPHSILEEYGINTGDMAMAYFSSDPYDVEFVETLDIRRLDVDRTPTAGLMFTPQDNRLILNGMTTRSPGAKHPRWKSRLKGAHLVSVAGTPVSTRAEVVKVFAHLQSTKVKECKLTFSHPEEVFRRVVDDGVPLITMDQLNHRYLLGPTVAAITGDAESVLPVDPSLVPQLRDVSKRFVRIDYDEDDPDDVWNLTTRVHKLTRRKLHGTEEWPEWQQAEWLQLDQYATQGMFGEPVRNPGNDKCFNMVWTYAEKVLDKRKKARCTLDGSARGGNVRVLDHTYANCVEQTGQRLFYGVAAVENLVIFGADASNAFGEAPGPKQGTYIRPDAAFRDWWFARHKSHIPDGYVIPVLRAMQGHPESPRLWEKHIDRILREELGFSPTVHEPCLYCGEVEGKRVLFLRQVDDFACAAPTQRICDIVFDMIDDHLQLTLKRLGQVTLFNGIDVLQTEQFVKISVETFIENACTKYQGTWLKEDKQVPHYKRTPLPRDDKINTAVGDPDEKAQRALEKEMGLSYRSIVGELTYAMITCRPDIAHAVVKLAQANACPSREHYIAAKHCMTYLHETRSDGIYFWRTTPRSDLDSVSVPARKSAPQSRLDAGRAEHSGTDLHCFVDSDWATDPLTRRSFTGICMRFAGGTIGYKTRLQPTVALSSTEAEFMAACDAGKMLLYVRSILYDLGIPQEAASVIYEDNDGATAMANAKKPTTRTRHMDIRYFALCDWVERDLVVLERVDTAQNLADHFTKRLDYVKFACHTDYVMGRVIPPHSPVYRASCVSDVDARVTACIAGNSRSDPYAYFVAAGTQW</sequence>
<gene>
    <name evidence="3" type="ORF">THAOC_35052</name>
</gene>
<evidence type="ECO:0000313" key="4">
    <source>
        <dbReference type="Proteomes" id="UP000266841"/>
    </source>
</evidence>
<dbReference type="InterPro" id="IPR013103">
    <property type="entry name" value="RVT_2"/>
</dbReference>
<reference evidence="3 4" key="1">
    <citation type="journal article" date="2012" name="Genome Biol.">
        <title>Genome and low-iron response of an oceanic diatom adapted to chronic iron limitation.</title>
        <authorList>
            <person name="Lommer M."/>
            <person name="Specht M."/>
            <person name="Roy A.S."/>
            <person name="Kraemer L."/>
            <person name="Andreson R."/>
            <person name="Gutowska M.A."/>
            <person name="Wolf J."/>
            <person name="Bergner S.V."/>
            <person name="Schilhabel M.B."/>
            <person name="Klostermeier U.C."/>
            <person name="Beiko R.G."/>
            <person name="Rosenstiel P."/>
            <person name="Hippler M."/>
            <person name="Laroche J."/>
        </authorList>
    </citation>
    <scope>NUCLEOTIDE SEQUENCE [LARGE SCALE GENOMIC DNA]</scope>
    <source>
        <strain evidence="3 4">CCMP1005</strain>
    </source>
</reference>
<name>K0RI55_THAOC</name>
<dbReference type="CDD" id="cd09272">
    <property type="entry name" value="RNase_HI_RT_Ty1"/>
    <property type="match status" value="1"/>
</dbReference>
<keyword evidence="4" id="KW-1185">Reference proteome</keyword>
<dbReference type="Proteomes" id="UP000266841">
    <property type="component" value="Unassembled WGS sequence"/>
</dbReference>
<dbReference type="eggNOG" id="KOG0017">
    <property type="taxonomic scope" value="Eukaryota"/>
</dbReference>
<feature type="region of interest" description="Disordered" evidence="1">
    <location>
        <begin position="73"/>
        <end position="96"/>
    </location>
</feature>
<dbReference type="Gene3D" id="3.30.420.10">
    <property type="entry name" value="Ribonuclease H-like superfamily/Ribonuclease H"/>
    <property type="match status" value="1"/>
</dbReference>
<dbReference type="GO" id="GO:0015074">
    <property type="term" value="P:DNA integration"/>
    <property type="evidence" value="ECO:0007669"/>
    <property type="project" value="InterPro"/>
</dbReference>
<proteinExistence type="predicted"/>
<organism evidence="3 4">
    <name type="scientific">Thalassiosira oceanica</name>
    <name type="common">Marine diatom</name>
    <dbReference type="NCBI Taxonomy" id="159749"/>
    <lineage>
        <taxon>Eukaryota</taxon>
        <taxon>Sar</taxon>
        <taxon>Stramenopiles</taxon>
        <taxon>Ochrophyta</taxon>
        <taxon>Bacillariophyta</taxon>
        <taxon>Coscinodiscophyceae</taxon>
        <taxon>Thalassiosirophycidae</taxon>
        <taxon>Thalassiosirales</taxon>
        <taxon>Thalassiosiraceae</taxon>
        <taxon>Thalassiosira</taxon>
    </lineage>
</organism>
<dbReference type="OrthoDB" id="47863at2759"/>
<dbReference type="EMBL" id="AGNL01047839">
    <property type="protein sequence ID" value="EJK46287.1"/>
    <property type="molecule type" value="Genomic_DNA"/>
</dbReference>
<feature type="region of interest" description="Disordered" evidence="1">
    <location>
        <begin position="1412"/>
        <end position="1431"/>
    </location>
</feature>
<dbReference type="SUPFAM" id="SSF53098">
    <property type="entry name" value="Ribonuclease H-like"/>
    <property type="match status" value="1"/>
</dbReference>
<dbReference type="InterPro" id="IPR001584">
    <property type="entry name" value="Integrase_cat-core"/>
</dbReference>
<dbReference type="GO" id="GO:0003676">
    <property type="term" value="F:nucleic acid binding"/>
    <property type="evidence" value="ECO:0007669"/>
    <property type="project" value="InterPro"/>
</dbReference>
<evidence type="ECO:0000313" key="3">
    <source>
        <dbReference type="EMBL" id="EJK46287.1"/>
    </source>
</evidence>
<protein>
    <recommendedName>
        <fullName evidence="2">Integrase catalytic domain-containing protein</fullName>
    </recommendedName>
</protein>
<dbReference type="PANTHER" id="PTHR11439">
    <property type="entry name" value="GAG-POL-RELATED RETROTRANSPOSON"/>
    <property type="match status" value="1"/>
</dbReference>
<accession>K0RI55</accession>
<dbReference type="PANTHER" id="PTHR11439:SF483">
    <property type="entry name" value="PEPTIDE SYNTHASE GLIP-LIKE, PUTATIVE (AFU_ORTHOLOGUE AFUA_3G12920)-RELATED"/>
    <property type="match status" value="1"/>
</dbReference>
<comment type="caution">
    <text evidence="3">The sequence shown here is derived from an EMBL/GenBank/DDBJ whole genome shotgun (WGS) entry which is preliminary data.</text>
</comment>
<feature type="domain" description="Integrase catalytic" evidence="2">
    <location>
        <begin position="513"/>
        <end position="694"/>
    </location>
</feature>
<evidence type="ECO:0000259" key="2">
    <source>
        <dbReference type="PROSITE" id="PS50994"/>
    </source>
</evidence>
<evidence type="ECO:0000256" key="1">
    <source>
        <dbReference type="SAM" id="MobiDB-lite"/>
    </source>
</evidence>
<dbReference type="Pfam" id="PF07727">
    <property type="entry name" value="RVT_2"/>
    <property type="match status" value="1"/>
</dbReference>